<evidence type="ECO:0000313" key="3">
    <source>
        <dbReference type="Proteomes" id="UP000231343"/>
    </source>
</evidence>
<dbReference type="GO" id="GO:0003729">
    <property type="term" value="F:mRNA binding"/>
    <property type="evidence" value="ECO:0007669"/>
    <property type="project" value="TreeGrafter"/>
</dbReference>
<evidence type="ECO:0000313" key="2">
    <source>
        <dbReference type="EMBL" id="PIS29372.1"/>
    </source>
</evidence>
<gene>
    <name evidence="2" type="ORF">COT42_05645</name>
</gene>
<dbReference type="EMBL" id="PEYM01000087">
    <property type="protein sequence ID" value="PIS29372.1"/>
    <property type="molecule type" value="Genomic_DNA"/>
</dbReference>
<dbReference type="PROSITE" id="PS50126">
    <property type="entry name" value="S1"/>
    <property type="match status" value="1"/>
</dbReference>
<dbReference type="GO" id="GO:0006412">
    <property type="term" value="P:translation"/>
    <property type="evidence" value="ECO:0007669"/>
    <property type="project" value="TreeGrafter"/>
</dbReference>
<feature type="domain" description="S1 motif" evidence="1">
    <location>
        <begin position="6"/>
        <end position="74"/>
    </location>
</feature>
<comment type="caution">
    <text evidence="2">The sequence shown here is derived from an EMBL/GenBank/DDBJ whole genome shotgun (WGS) entry which is preliminary data.</text>
</comment>
<dbReference type="GO" id="GO:0003735">
    <property type="term" value="F:structural constituent of ribosome"/>
    <property type="evidence" value="ECO:0007669"/>
    <property type="project" value="TreeGrafter"/>
</dbReference>
<dbReference type="InterPro" id="IPR003029">
    <property type="entry name" value="S1_domain"/>
</dbReference>
<dbReference type="InterPro" id="IPR012340">
    <property type="entry name" value="NA-bd_OB-fold"/>
</dbReference>
<sequence length="136" mass="15337">MSIEIGSEIEGKVTGLAKFGAFVELPEGKAGLVHISQIADAYVTDISKHLNVGDMVKVKVLGAAKEGKYDLSIKQVGRPDWEMKKKKPRETDLRPNVGTFEDKITQFLKQSDEKLQDWKRNIETKQGLKKKKRLIK</sequence>
<dbReference type="Proteomes" id="UP000231343">
    <property type="component" value="Unassembled WGS sequence"/>
</dbReference>
<reference evidence="2 3" key="1">
    <citation type="submission" date="2017-09" db="EMBL/GenBank/DDBJ databases">
        <title>Depth-based differentiation of microbial function through sediment-hosted aquifers and enrichment of novel symbionts in the deep terrestrial subsurface.</title>
        <authorList>
            <person name="Probst A.J."/>
            <person name="Ladd B."/>
            <person name="Jarett J.K."/>
            <person name="Geller-Mcgrath D.E."/>
            <person name="Sieber C.M."/>
            <person name="Emerson J.B."/>
            <person name="Anantharaman K."/>
            <person name="Thomas B.C."/>
            <person name="Malmstrom R."/>
            <person name="Stieglmeier M."/>
            <person name="Klingl A."/>
            <person name="Woyke T."/>
            <person name="Ryan C.M."/>
            <person name="Banfield J.F."/>
        </authorList>
    </citation>
    <scope>NUCLEOTIDE SEQUENCE [LARGE SCALE GENOMIC DNA]</scope>
    <source>
        <strain evidence="2">CG08_land_8_20_14_0_20_45_16</strain>
    </source>
</reference>
<proteinExistence type="predicted"/>
<organism evidence="2 3">
    <name type="scientific">Candidatus Saganbacteria bacterium CG08_land_8_20_14_0_20_45_16</name>
    <dbReference type="NCBI Taxonomy" id="2014293"/>
    <lineage>
        <taxon>Bacteria</taxon>
        <taxon>Bacillati</taxon>
        <taxon>Saganbacteria</taxon>
    </lineage>
</organism>
<dbReference type="AlphaFoldDB" id="A0A2H0XWT1"/>
<dbReference type="PANTHER" id="PTHR10724">
    <property type="entry name" value="30S RIBOSOMAL PROTEIN S1"/>
    <property type="match status" value="1"/>
</dbReference>
<dbReference type="SMART" id="SM00316">
    <property type="entry name" value="S1"/>
    <property type="match status" value="1"/>
</dbReference>
<protein>
    <submittedName>
        <fullName evidence="2">RNA-binding protein S1</fullName>
    </submittedName>
</protein>
<dbReference type="Gene3D" id="2.40.50.140">
    <property type="entry name" value="Nucleic acid-binding proteins"/>
    <property type="match status" value="1"/>
</dbReference>
<name>A0A2H0XWT1_UNCSA</name>
<dbReference type="SUPFAM" id="SSF50249">
    <property type="entry name" value="Nucleic acid-binding proteins"/>
    <property type="match status" value="1"/>
</dbReference>
<dbReference type="Pfam" id="PF00575">
    <property type="entry name" value="S1"/>
    <property type="match status" value="1"/>
</dbReference>
<dbReference type="InterPro" id="IPR050437">
    <property type="entry name" value="Ribos_protein_bS1-like"/>
</dbReference>
<accession>A0A2H0XWT1</accession>
<evidence type="ECO:0000259" key="1">
    <source>
        <dbReference type="PROSITE" id="PS50126"/>
    </source>
</evidence>